<keyword evidence="6" id="KW-1185">Reference proteome</keyword>
<gene>
    <name evidence="5" type="ORF">GGR17_002749</name>
</gene>
<evidence type="ECO:0000313" key="6">
    <source>
        <dbReference type="Proteomes" id="UP000585681"/>
    </source>
</evidence>
<evidence type="ECO:0000256" key="3">
    <source>
        <dbReference type="ARBA" id="ARBA00022764"/>
    </source>
</evidence>
<protein>
    <submittedName>
        <fullName evidence="5">TRAP-type C4-dicarboxylate transport system substrate-binding protein</fullName>
    </submittedName>
</protein>
<evidence type="ECO:0000256" key="1">
    <source>
        <dbReference type="ARBA" id="ARBA00004418"/>
    </source>
</evidence>
<comment type="caution">
    <text evidence="5">The sequence shown here is derived from an EMBL/GenBank/DDBJ whole genome shotgun (WGS) entry which is preliminary data.</text>
</comment>
<dbReference type="GO" id="GO:0042597">
    <property type="term" value="C:periplasmic space"/>
    <property type="evidence" value="ECO:0007669"/>
    <property type="project" value="UniProtKB-SubCell"/>
</dbReference>
<comment type="subcellular location">
    <subcellularLocation>
        <location evidence="1">Periplasm</location>
    </subcellularLocation>
</comment>
<dbReference type="InterPro" id="IPR018389">
    <property type="entry name" value="DctP_fam"/>
</dbReference>
<feature type="chain" id="PRO_5032646422" evidence="4">
    <location>
        <begin position="23"/>
        <end position="339"/>
    </location>
</feature>
<dbReference type="Gene3D" id="3.40.190.170">
    <property type="entry name" value="Bacterial extracellular solute-binding protein, family 7"/>
    <property type="match status" value="1"/>
</dbReference>
<organism evidence="5 6">
    <name type="scientific">Actibacterium naphthalenivorans</name>
    <dbReference type="NCBI Taxonomy" id="1614693"/>
    <lineage>
        <taxon>Bacteria</taxon>
        <taxon>Pseudomonadati</taxon>
        <taxon>Pseudomonadota</taxon>
        <taxon>Alphaproteobacteria</taxon>
        <taxon>Rhodobacterales</taxon>
        <taxon>Roseobacteraceae</taxon>
        <taxon>Actibacterium</taxon>
    </lineage>
</organism>
<dbReference type="AlphaFoldDB" id="A0A840CCM4"/>
<dbReference type="EMBL" id="JACIEQ010000003">
    <property type="protein sequence ID" value="MBB4022930.1"/>
    <property type="molecule type" value="Genomic_DNA"/>
</dbReference>
<dbReference type="CDD" id="cd13665">
    <property type="entry name" value="PBP2_TRAP_Dctp3_4"/>
    <property type="match status" value="1"/>
</dbReference>
<accession>A0A840CCM4</accession>
<dbReference type="GO" id="GO:0055085">
    <property type="term" value="P:transmembrane transport"/>
    <property type="evidence" value="ECO:0007669"/>
    <property type="project" value="InterPro"/>
</dbReference>
<dbReference type="Pfam" id="PF03480">
    <property type="entry name" value="DctP"/>
    <property type="match status" value="1"/>
</dbReference>
<evidence type="ECO:0000256" key="2">
    <source>
        <dbReference type="ARBA" id="ARBA00022729"/>
    </source>
</evidence>
<dbReference type="PANTHER" id="PTHR33376:SF15">
    <property type="entry name" value="BLL6794 PROTEIN"/>
    <property type="match status" value="1"/>
</dbReference>
<dbReference type="PANTHER" id="PTHR33376">
    <property type="match status" value="1"/>
</dbReference>
<sequence length="339" mass="36723">MKRRGFLLGFALAAMSAGASFAQEVTIRYSEWLPPTYFINERVLYPYFEEIEKVTEGRVVVEVSAGPLGPPPRNYQMAMDGIADMTWGVHGFTPGTFPLSEMVELPFHSTDAASNSVAYWRVFKDILEPANMHPGVHTLAVHTQPPGQMFNSVRPIKDPKDFVGLKIRSTNSSVASALENLGATPIGIPVTEMREALEKGIVDGVSLSNDAIYNFRVSEFVKYEMAIPGGLYNASMFLVMNLATWNKISPEDQAAISAISGEALARKMGEVWQAEHDASVPKSIADGIAISVPDGALLDFIHGALDPFEDAWLAKAKAAGIDGAQALEAYRAASVSDKP</sequence>
<dbReference type="Proteomes" id="UP000585681">
    <property type="component" value="Unassembled WGS sequence"/>
</dbReference>
<reference evidence="5 6" key="1">
    <citation type="submission" date="2020-08" db="EMBL/GenBank/DDBJ databases">
        <title>Genomic Encyclopedia of Type Strains, Phase IV (KMG-IV): sequencing the most valuable type-strain genomes for metagenomic binning, comparative biology and taxonomic classification.</title>
        <authorList>
            <person name="Goeker M."/>
        </authorList>
    </citation>
    <scope>NUCLEOTIDE SEQUENCE [LARGE SCALE GENOMIC DNA]</scope>
    <source>
        <strain evidence="5 6">DSM 105040</strain>
    </source>
</reference>
<feature type="signal peptide" evidence="4">
    <location>
        <begin position="1"/>
        <end position="22"/>
    </location>
</feature>
<dbReference type="NCBIfam" id="NF037995">
    <property type="entry name" value="TRAP_S1"/>
    <property type="match status" value="1"/>
</dbReference>
<keyword evidence="2 4" id="KW-0732">Signal</keyword>
<proteinExistence type="predicted"/>
<evidence type="ECO:0000313" key="5">
    <source>
        <dbReference type="EMBL" id="MBB4022930.1"/>
    </source>
</evidence>
<dbReference type="InterPro" id="IPR038404">
    <property type="entry name" value="TRAP_DctP_sf"/>
</dbReference>
<name>A0A840CCM4_9RHOB</name>
<evidence type="ECO:0000256" key="4">
    <source>
        <dbReference type="SAM" id="SignalP"/>
    </source>
</evidence>
<keyword evidence="3" id="KW-0574">Periplasm</keyword>
<dbReference type="RefSeq" id="WP_054540054.1">
    <property type="nucleotide sequence ID" value="NZ_JACIEQ010000003.1"/>
</dbReference>